<feature type="compositionally biased region" description="Polar residues" evidence="1">
    <location>
        <begin position="1"/>
        <end position="13"/>
    </location>
</feature>
<accession>A0A6S7LNG8</accession>
<organism evidence="2 3">
    <name type="scientific">Paramuricea clavata</name>
    <name type="common">Red gorgonian</name>
    <name type="synonym">Violescent sea-whip</name>
    <dbReference type="NCBI Taxonomy" id="317549"/>
    <lineage>
        <taxon>Eukaryota</taxon>
        <taxon>Metazoa</taxon>
        <taxon>Cnidaria</taxon>
        <taxon>Anthozoa</taxon>
        <taxon>Octocorallia</taxon>
        <taxon>Malacalcyonacea</taxon>
        <taxon>Plexauridae</taxon>
        <taxon>Paramuricea</taxon>
    </lineage>
</organism>
<dbReference type="OrthoDB" id="10234324at2759"/>
<proteinExistence type="predicted"/>
<evidence type="ECO:0000313" key="3">
    <source>
        <dbReference type="Proteomes" id="UP001152795"/>
    </source>
</evidence>
<keyword evidence="3" id="KW-1185">Reference proteome</keyword>
<reference evidence="2" key="1">
    <citation type="submission" date="2020-04" db="EMBL/GenBank/DDBJ databases">
        <authorList>
            <person name="Alioto T."/>
            <person name="Alioto T."/>
            <person name="Gomez Garrido J."/>
        </authorList>
    </citation>
    <scope>NUCLEOTIDE SEQUENCE</scope>
    <source>
        <strain evidence="2">A484AB</strain>
    </source>
</reference>
<name>A0A6S7LNG8_PARCT</name>
<evidence type="ECO:0000256" key="1">
    <source>
        <dbReference type="SAM" id="MobiDB-lite"/>
    </source>
</evidence>
<protein>
    <submittedName>
        <fullName evidence="2">Uncharacterized protein</fullName>
    </submittedName>
</protein>
<feature type="region of interest" description="Disordered" evidence="1">
    <location>
        <begin position="1"/>
        <end position="20"/>
    </location>
</feature>
<dbReference type="AlphaFoldDB" id="A0A6S7LNG8"/>
<gene>
    <name evidence="2" type="ORF">PACLA_8A060484</name>
</gene>
<sequence length="215" mass="24278">MNSQNVIKAASQQKNKEEQRKRNDILFSSQVAQKKEAEVTERILHLNGEPVCVNGNQSVISRHEDPVPDYTISLGDIPLADLTSDVTNCEAVYTGRIQGLKHLWKEKFNRTHLHFADRAHKIESMIGKIRKEAGMRWLDKILISTGQEQAAEGDNEICGHLKNLVRMLFLSTLLILADIFSQSAFTSEATQSDLYPLWDDKANVDKFIGNITKMA</sequence>
<dbReference type="EMBL" id="CACRXK020025065">
    <property type="protein sequence ID" value="CAB4039202.1"/>
    <property type="molecule type" value="Genomic_DNA"/>
</dbReference>
<evidence type="ECO:0000313" key="2">
    <source>
        <dbReference type="EMBL" id="CAB4039202.1"/>
    </source>
</evidence>
<dbReference type="Proteomes" id="UP001152795">
    <property type="component" value="Unassembled WGS sequence"/>
</dbReference>
<comment type="caution">
    <text evidence="2">The sequence shown here is derived from an EMBL/GenBank/DDBJ whole genome shotgun (WGS) entry which is preliminary data.</text>
</comment>